<dbReference type="RefSeq" id="XP_031067998.1">
    <property type="nucleotide sequence ID" value="XM_031202551.1"/>
</dbReference>
<evidence type="ECO:0000313" key="1">
    <source>
        <dbReference type="EMBL" id="EXM05909.1"/>
    </source>
</evidence>
<reference evidence="1" key="1">
    <citation type="submission" date="2011-11" db="EMBL/GenBank/DDBJ databases">
        <title>The Genome Sequence of Fusarium oxysporum II5.</title>
        <authorList>
            <consortium name="The Broad Institute Genome Sequencing Platform"/>
            <person name="Ma L.-J."/>
            <person name="Gale L.R."/>
            <person name="Schwartz D.C."/>
            <person name="Zhou S."/>
            <person name="Corby-Kistler H."/>
            <person name="Young S.K."/>
            <person name="Zeng Q."/>
            <person name="Gargeya S."/>
            <person name="Fitzgerald M."/>
            <person name="Haas B."/>
            <person name="Abouelleil A."/>
            <person name="Alvarado L."/>
            <person name="Arachchi H.M."/>
            <person name="Berlin A."/>
            <person name="Brown A."/>
            <person name="Chapman S.B."/>
            <person name="Chen Z."/>
            <person name="Dunbar C."/>
            <person name="Freedman E."/>
            <person name="Gearin G."/>
            <person name="Goldberg J."/>
            <person name="Griggs A."/>
            <person name="Gujja S."/>
            <person name="Heiman D."/>
            <person name="Howarth C."/>
            <person name="Larson L."/>
            <person name="Lui A."/>
            <person name="MacDonald P.J.P."/>
            <person name="Montmayeur A."/>
            <person name="Murphy C."/>
            <person name="Neiman D."/>
            <person name="Pearson M."/>
            <person name="Priest M."/>
            <person name="Roberts A."/>
            <person name="Saif S."/>
            <person name="Shea T."/>
            <person name="Shenoy N."/>
            <person name="Sisk P."/>
            <person name="Stolte C."/>
            <person name="Sykes S."/>
            <person name="Wortman J."/>
            <person name="Nusbaum C."/>
            <person name="Birren B."/>
        </authorList>
    </citation>
    <scope>NUCLEOTIDE SEQUENCE [LARGE SCALE GENOMIC DNA]</scope>
    <source>
        <strain evidence="1">54006</strain>
    </source>
</reference>
<dbReference type="AlphaFoldDB" id="X0JX96"/>
<gene>
    <name evidence="1" type="ORF">FOIG_04358</name>
</gene>
<dbReference type="Proteomes" id="UP000030685">
    <property type="component" value="Unassembled WGS sequence"/>
</dbReference>
<sequence>MAKGVRRAVNSCVIKAERREVTCWGADVTKTAFGEDSLHREYPTKVRQVIKISGYIGW</sequence>
<organism evidence="1">
    <name type="scientific">Fusarium odoratissimum (strain NRRL 54006)</name>
    <dbReference type="NCBI Taxonomy" id="1089451"/>
    <lineage>
        <taxon>Eukaryota</taxon>
        <taxon>Fungi</taxon>
        <taxon>Dikarya</taxon>
        <taxon>Ascomycota</taxon>
        <taxon>Pezizomycotina</taxon>
        <taxon>Sordariomycetes</taxon>
        <taxon>Hypocreomycetidae</taxon>
        <taxon>Hypocreales</taxon>
        <taxon>Nectriaceae</taxon>
        <taxon>Fusarium</taxon>
        <taxon>Fusarium oxysporum species complex</taxon>
        <taxon>Fusarium oxysporum f. sp. cubense (strain race 4)</taxon>
    </lineage>
</organism>
<dbReference type="VEuPathDB" id="FungiDB:FOIG_04358"/>
<accession>X0JX96</accession>
<name>X0JX96_FUSO5</name>
<dbReference type="HOGENOM" id="CLU_3050351_0_0_1"/>
<dbReference type="EMBL" id="JH658276">
    <property type="protein sequence ID" value="EXM05909.1"/>
    <property type="molecule type" value="Genomic_DNA"/>
</dbReference>
<dbReference type="GeneID" id="42029533"/>
<proteinExistence type="predicted"/>
<reference evidence="1" key="2">
    <citation type="submission" date="2012-05" db="EMBL/GenBank/DDBJ databases">
        <title>The Genome Annotation of Fusarium oxysporum II5.</title>
        <authorList>
            <consortium name="The Broad Institute Genomics Platform"/>
            <person name="Ma L.-J."/>
            <person name="Corby-Kistler H."/>
            <person name="Broz K."/>
            <person name="Gale L.R."/>
            <person name="Jonkers W."/>
            <person name="O'Donnell K."/>
            <person name="Ploetz R."/>
            <person name="Steinberg C."/>
            <person name="Schwartz D.C."/>
            <person name="VanEtten H."/>
            <person name="Zhou S."/>
            <person name="Young S.K."/>
            <person name="Zeng Q."/>
            <person name="Gargeya S."/>
            <person name="Fitzgerald M."/>
            <person name="Abouelleil A."/>
            <person name="Alvarado L."/>
            <person name="Chapman S.B."/>
            <person name="Gainer-Dewar J."/>
            <person name="Goldberg J."/>
            <person name="Griggs A."/>
            <person name="Gujja S."/>
            <person name="Hansen M."/>
            <person name="Howarth C."/>
            <person name="Imamovic A."/>
            <person name="Ireland A."/>
            <person name="Larimer J."/>
            <person name="McCowan C."/>
            <person name="Murphy C."/>
            <person name="Pearson M."/>
            <person name="Poon T.W."/>
            <person name="Priest M."/>
            <person name="Roberts A."/>
            <person name="Saif S."/>
            <person name="Shea T."/>
            <person name="Sykes S."/>
            <person name="Wortman J."/>
            <person name="Nusbaum C."/>
            <person name="Birren B."/>
        </authorList>
    </citation>
    <scope>NUCLEOTIDE SEQUENCE</scope>
    <source>
        <strain evidence="1">54006</strain>
    </source>
</reference>
<protein>
    <submittedName>
        <fullName evidence="1">Uncharacterized protein</fullName>
    </submittedName>
</protein>